<dbReference type="GeneID" id="25380052"/>
<keyword evidence="4" id="KW-1185">Reference proteome</keyword>
<reference evidence="3" key="1">
    <citation type="submission" date="2013-10" db="EMBL/GenBank/DDBJ databases">
        <title>Genomic analysis of the causative agents of coccidiosis in chickens.</title>
        <authorList>
            <person name="Reid A.J."/>
            <person name="Blake D."/>
            <person name="Billington K."/>
            <person name="Browne H."/>
            <person name="Dunn M."/>
            <person name="Hung S."/>
            <person name="Kawahara F."/>
            <person name="Miranda-Saavedra D."/>
            <person name="Mourier T."/>
            <person name="Nagra H."/>
            <person name="Otto T.D."/>
            <person name="Rawlings N."/>
            <person name="Sanchez A."/>
            <person name="Sanders M."/>
            <person name="Subramaniam C."/>
            <person name="Tay Y."/>
            <person name="Dear P."/>
            <person name="Doerig C."/>
            <person name="Gruber A."/>
            <person name="Parkinson J."/>
            <person name="Shirley M."/>
            <person name="Wan K.L."/>
            <person name="Berriman M."/>
            <person name="Tomley F."/>
            <person name="Pain A."/>
        </authorList>
    </citation>
    <scope>NUCLEOTIDE SEQUENCE [LARGE SCALE GENOMIC DNA]</scope>
    <source>
        <strain evidence="3">Houghton</strain>
    </source>
</reference>
<dbReference type="OrthoDB" id="272810at2759"/>
<evidence type="ECO:0000256" key="1">
    <source>
        <dbReference type="ARBA" id="ARBA00006545"/>
    </source>
</evidence>
<dbReference type="AlphaFoldDB" id="U6K0V5"/>
<name>U6K0V5_9EIME</name>
<dbReference type="PANTHER" id="PTHR16166">
    <property type="entry name" value="VACUOLAR PROTEIN SORTING-ASSOCIATED PROTEIN VPS13"/>
    <property type="match status" value="1"/>
</dbReference>
<dbReference type="Proteomes" id="UP000030744">
    <property type="component" value="Unassembled WGS sequence"/>
</dbReference>
<comment type="similarity">
    <text evidence="1">Belongs to the VPS13 family.</text>
</comment>
<evidence type="ECO:0000313" key="4">
    <source>
        <dbReference type="Proteomes" id="UP000030744"/>
    </source>
</evidence>
<dbReference type="EMBL" id="HG682200">
    <property type="protein sequence ID" value="CDJ29932.1"/>
    <property type="molecule type" value="Genomic_DNA"/>
</dbReference>
<evidence type="ECO:0000256" key="2">
    <source>
        <dbReference type="SAM" id="MobiDB-lite"/>
    </source>
</evidence>
<dbReference type="GO" id="GO:0006623">
    <property type="term" value="P:protein targeting to vacuole"/>
    <property type="evidence" value="ECO:0007669"/>
    <property type="project" value="TreeGrafter"/>
</dbReference>
<dbReference type="RefSeq" id="XP_013352501.1">
    <property type="nucleotide sequence ID" value="XM_013497047.1"/>
</dbReference>
<reference evidence="3" key="2">
    <citation type="submission" date="2013-10" db="EMBL/GenBank/DDBJ databases">
        <authorList>
            <person name="Aslett M."/>
        </authorList>
    </citation>
    <scope>NUCLEOTIDE SEQUENCE [LARGE SCALE GENOMIC DNA]</scope>
    <source>
        <strain evidence="3">Houghton</strain>
    </source>
</reference>
<dbReference type="GO" id="GO:0045053">
    <property type="term" value="P:protein retention in Golgi apparatus"/>
    <property type="evidence" value="ECO:0007669"/>
    <property type="project" value="TreeGrafter"/>
</dbReference>
<protein>
    <submittedName>
        <fullName evidence="3">Uncharacterized protein</fullName>
    </submittedName>
</protein>
<proteinExistence type="inferred from homology"/>
<dbReference type="InterPro" id="IPR026847">
    <property type="entry name" value="VPS13"/>
</dbReference>
<organism evidence="3 4">
    <name type="scientific">Eimeria mitis</name>
    <dbReference type="NCBI Taxonomy" id="44415"/>
    <lineage>
        <taxon>Eukaryota</taxon>
        <taxon>Sar</taxon>
        <taxon>Alveolata</taxon>
        <taxon>Apicomplexa</taxon>
        <taxon>Conoidasida</taxon>
        <taxon>Coccidia</taxon>
        <taxon>Eucoccidiorida</taxon>
        <taxon>Eimeriorina</taxon>
        <taxon>Eimeriidae</taxon>
        <taxon>Eimeria</taxon>
    </lineage>
</organism>
<feature type="region of interest" description="Disordered" evidence="2">
    <location>
        <begin position="346"/>
        <end position="366"/>
    </location>
</feature>
<sequence length="646" mass="70406">MSCVAGWCDLIDTRHRMEGLRCRQSSYLPPDCRPGAAATAAAAAAAGGGGSGGDDDGGGGVKQDEVVSRVLLPSGHHAAVELEVLHDTAEVMPFLPYVSQQQLLAVIAAPRAFIDRTGLGVRPVQEGRFFPEFDGQYLLGDSTTSDVTLLLPRRRGSGQPVECRVSVPALGGYSHAVLEAEDRCYTLRLRSEKMDPSETAGAICRVVSLVPEFILTNALNTPLFFRQYGTPGPAFEVHPGQSYPVYWANSELPQAIQFRPGAGDGYAWSGAVVASEETAGKSWIALYNGMRDAAPGVFCVEVAPDGGVKSICIRGAEGNSEGFLVINKCPVVQRVMVHTYHTEMSMQGHGNAETPGGSSSFSSSSSTWSRHPMKLPDFDFHFFANEGETVAYGWPFPFTYTSRPCQVLLWIDSKTVAPKSPIALDLETPQYKRYEVNLGLPDMPQIIVRTEKRGDAMIIEAAESPLRSLHVAVTMAQVGVSLIYDAVREELCFAEMSQLAVGFQERGERQKLLVRIADIQIDNQMEHARKPVLLANRGGGGHDAEEDFLWACMTSLGLMSAASRRTVSAEELEVWIESPIHQTYTRPPLPTVLSLESMLIDKFDVYCWCSFVLDKMHMLSDLLKVGLRILMASGRLELMVSPASLP</sequence>
<dbReference type="VEuPathDB" id="ToxoDB:EMH_0053840"/>
<gene>
    <name evidence="3" type="ORF">EMH_0053840</name>
</gene>
<dbReference type="PANTHER" id="PTHR16166:SF93">
    <property type="entry name" value="INTERMEMBRANE LIPID TRANSFER PROTEIN VPS13"/>
    <property type="match status" value="1"/>
</dbReference>
<evidence type="ECO:0000313" key="3">
    <source>
        <dbReference type="EMBL" id="CDJ29932.1"/>
    </source>
</evidence>
<accession>U6K0V5</accession>